<proteinExistence type="predicted"/>
<accession>A0A8X7SXR0</accession>
<feature type="region of interest" description="Disordered" evidence="1">
    <location>
        <begin position="529"/>
        <end position="594"/>
    </location>
</feature>
<feature type="compositionally biased region" description="Basic residues" evidence="1">
    <location>
        <begin position="361"/>
        <end position="370"/>
    </location>
</feature>
<dbReference type="PANTHER" id="PTHR46579">
    <property type="entry name" value="F5/8 TYPE C DOMAIN-CONTAINING PROTEIN-RELATED"/>
    <property type="match status" value="1"/>
</dbReference>
<evidence type="ECO:0000313" key="2">
    <source>
        <dbReference type="EMBL" id="KAE8249294.1"/>
    </source>
</evidence>
<sequence>MRNSSSYTHVCCILPGPQKPTSDGLQAALEIIVTELHRLHKDGIQVDELIDERTRQPLKVRIRLARLLADTDARTMTVGFPGHSSKGQFCPWCTVDEGEWVKLLLRGEEGSPRSEADHRRNCVKALPDAIPRLRPFQVDALRRDHAAATCVLYKLPGWSSLAHAPVDVMHNLDLGLCKHFWMQTCVDGSLIDSKDLQICKTILQETTYPTGITRISPDLGQTSGGTPTAAGWSILSQYIMPVLLASSWATLLQTSAQKTFHSKKKKMVKEGLAAIAASSASNLVSPELAGNASTSTSIHAPAIASSSTLTPTRAPPTSTHAPAIASSSTLTPTRAPPTSTLAPAVASSSTLTPTRAAAVRSRARHGKPRKGKEPEPPKEKEPEFTKSVPIASILEASLVLARACRLAHGRIIEEPQITVLHMSLVTFATLIATQIGSPWVTYNYHIALHIADHIRRHGPAWAYWSYPQERSYGLMKRIRTNKHRGGELEHTMHTRSEDRHRIMAVLESMPVTPLSRILRGIIRAEAGTEAGPEAGPDAGSGGGPQSTGLLPDESGLRDEGDNGDGDESGVRDDGDNGDDNDATSDPDGNSTDRPITLSIADLQRICSLANQHRNEGQALFVPLFDYTGRTRQLALDSSAYYVAKLAVGEFVLRPRNKRHGPRSDPSACFVSTPTGSRLAHFHSIVRLPYFDERLREQFKEYAVVYILDAIAWPASPGLSSPTWNQLGYLAARSRSGVRTIIKIDNILGPAIVLPGSRILDDQDGVIATMVQTTKKT</sequence>
<dbReference type="Proteomes" id="UP000077684">
    <property type="component" value="Unassembled WGS sequence"/>
</dbReference>
<evidence type="ECO:0000313" key="3">
    <source>
        <dbReference type="Proteomes" id="UP000077684"/>
    </source>
</evidence>
<gene>
    <name evidence="2" type="ORF">A4X06_0g3301</name>
</gene>
<feature type="region of interest" description="Disordered" evidence="1">
    <location>
        <begin position="305"/>
        <end position="385"/>
    </location>
</feature>
<keyword evidence="3" id="KW-1185">Reference proteome</keyword>
<organism evidence="2 3">
    <name type="scientific">Tilletia controversa</name>
    <name type="common">dwarf bunt fungus</name>
    <dbReference type="NCBI Taxonomy" id="13291"/>
    <lineage>
        <taxon>Eukaryota</taxon>
        <taxon>Fungi</taxon>
        <taxon>Dikarya</taxon>
        <taxon>Basidiomycota</taxon>
        <taxon>Ustilaginomycotina</taxon>
        <taxon>Exobasidiomycetes</taxon>
        <taxon>Tilletiales</taxon>
        <taxon>Tilletiaceae</taxon>
        <taxon>Tilletia</taxon>
    </lineage>
</organism>
<feature type="compositionally biased region" description="Polar residues" evidence="1">
    <location>
        <begin position="305"/>
        <end position="353"/>
    </location>
</feature>
<name>A0A8X7SXR0_9BASI</name>
<reference evidence="2" key="1">
    <citation type="submission" date="2016-04" db="EMBL/GenBank/DDBJ databases">
        <authorList>
            <person name="Nguyen H.D."/>
            <person name="Samba Siva P."/>
            <person name="Cullis J."/>
            <person name="Levesque C.A."/>
            <person name="Hambleton S."/>
        </authorList>
    </citation>
    <scope>NUCLEOTIDE SEQUENCE</scope>
    <source>
        <strain evidence="2">DAOMC 236426</strain>
    </source>
</reference>
<feature type="compositionally biased region" description="Acidic residues" evidence="1">
    <location>
        <begin position="575"/>
        <end position="584"/>
    </location>
</feature>
<dbReference type="EMBL" id="LWDE02000292">
    <property type="protein sequence ID" value="KAE8249294.1"/>
    <property type="molecule type" value="Genomic_DNA"/>
</dbReference>
<protein>
    <submittedName>
        <fullName evidence="2">Uncharacterized protein</fullName>
    </submittedName>
</protein>
<evidence type="ECO:0000256" key="1">
    <source>
        <dbReference type="SAM" id="MobiDB-lite"/>
    </source>
</evidence>
<reference evidence="2" key="2">
    <citation type="journal article" date="2019" name="IMA Fungus">
        <title>Genome sequencing and comparison of five Tilletia species to identify candidate genes for the detection of regulated species infecting wheat.</title>
        <authorList>
            <person name="Nguyen H.D.T."/>
            <person name="Sultana T."/>
            <person name="Kesanakurti P."/>
            <person name="Hambleton S."/>
        </authorList>
    </citation>
    <scope>NUCLEOTIDE SEQUENCE</scope>
    <source>
        <strain evidence="2">DAOMC 236426</strain>
    </source>
</reference>
<dbReference type="AlphaFoldDB" id="A0A8X7SXR0"/>
<feature type="compositionally biased region" description="Basic and acidic residues" evidence="1">
    <location>
        <begin position="371"/>
        <end position="384"/>
    </location>
</feature>
<dbReference type="PANTHER" id="PTHR46579:SF1">
    <property type="entry name" value="F5_8 TYPE C DOMAIN-CONTAINING PROTEIN"/>
    <property type="match status" value="1"/>
</dbReference>
<comment type="caution">
    <text evidence="2">The sequence shown here is derived from an EMBL/GenBank/DDBJ whole genome shotgun (WGS) entry which is preliminary data.</text>
</comment>